<feature type="compositionally biased region" description="Basic residues" evidence="2">
    <location>
        <begin position="472"/>
        <end position="483"/>
    </location>
</feature>
<protein>
    <recommendedName>
        <fullName evidence="5">Pentacotripeptide-repeat region of PRORP domain-containing protein</fullName>
    </recommendedName>
</protein>
<dbReference type="PANTHER" id="PTHR47942:SF63">
    <property type="entry name" value="PENTATRICOPEPTIDE REPEAT-CONTAINING PROTEIN"/>
    <property type="match status" value="1"/>
</dbReference>
<dbReference type="PANTHER" id="PTHR47942">
    <property type="entry name" value="TETRATRICOPEPTIDE REPEAT (TPR)-LIKE SUPERFAMILY PROTEIN-RELATED"/>
    <property type="match status" value="1"/>
</dbReference>
<name>A0A448ZD70_9STRA</name>
<organism evidence="3 4">
    <name type="scientific">Pseudo-nitzschia multistriata</name>
    <dbReference type="NCBI Taxonomy" id="183589"/>
    <lineage>
        <taxon>Eukaryota</taxon>
        <taxon>Sar</taxon>
        <taxon>Stramenopiles</taxon>
        <taxon>Ochrophyta</taxon>
        <taxon>Bacillariophyta</taxon>
        <taxon>Bacillariophyceae</taxon>
        <taxon>Bacillariophycidae</taxon>
        <taxon>Bacillariales</taxon>
        <taxon>Bacillariaceae</taxon>
        <taxon>Pseudo-nitzschia</taxon>
    </lineage>
</organism>
<dbReference type="OrthoDB" id="185373at2759"/>
<dbReference type="InterPro" id="IPR011990">
    <property type="entry name" value="TPR-like_helical_dom_sf"/>
</dbReference>
<feature type="region of interest" description="Disordered" evidence="2">
    <location>
        <begin position="457"/>
        <end position="483"/>
    </location>
</feature>
<dbReference type="Proteomes" id="UP000291116">
    <property type="component" value="Unassembled WGS sequence"/>
</dbReference>
<evidence type="ECO:0000256" key="1">
    <source>
        <dbReference type="ARBA" id="ARBA00022737"/>
    </source>
</evidence>
<keyword evidence="1" id="KW-0677">Repeat</keyword>
<dbReference type="InterPro" id="IPR051222">
    <property type="entry name" value="PPR/CCM1_RNA-binding"/>
</dbReference>
<keyword evidence="4" id="KW-1185">Reference proteome</keyword>
<sequence length="483" mass="54152">MIADSHRVMEGWSTTGFKTSSKENAVAIENLVKRLVDEAEAGNSNANPTTKDYNCMLESWARSGEGVHAAERCEEILVQMQAEYESGASSAQIRPNLSSFKIVLQAWKHAGGKKLSSFRAQRILDWMSSLHESGKNSLAQPDQMCFDTVLQSWSRNNHEEAPVYAERLLAKMETMKLESTAIVPLVQPRTLSFNAVLGAWNRASLTPSLESPSAFASQPSSTSWQRSCDILEFMEKLYYVEGNSMVEPDRVSYSLVLRTLARHKNDDRAAPKADKILRFIEKKSRNGELSWRPDTLLFNTVMGCWSHSHLKGSYRKTRGILDRQIHLFTSFDGKVGSDDCRPDVYGFTTVLSSCALERANGEEKAKAFNVARSTYQQLITNKDEYGAPNHVTYGTMLKCVSNLLPADHPQRKKWTKKVFNQAVANGCVGGMVLSRLSEAASSAKEYKALMRGHSKKKLPAGWTRNVSEKTEYRRKRSGKRAEV</sequence>
<dbReference type="Gene3D" id="1.25.40.10">
    <property type="entry name" value="Tetratricopeptide repeat domain"/>
    <property type="match status" value="2"/>
</dbReference>
<evidence type="ECO:0000313" key="4">
    <source>
        <dbReference type="Proteomes" id="UP000291116"/>
    </source>
</evidence>
<reference evidence="3 4" key="1">
    <citation type="submission" date="2019-01" db="EMBL/GenBank/DDBJ databases">
        <authorList>
            <person name="Ferrante I. M."/>
        </authorList>
    </citation>
    <scope>NUCLEOTIDE SEQUENCE [LARGE SCALE GENOMIC DNA]</scope>
    <source>
        <strain evidence="3 4">B856</strain>
    </source>
</reference>
<evidence type="ECO:0000256" key="2">
    <source>
        <dbReference type="SAM" id="MobiDB-lite"/>
    </source>
</evidence>
<gene>
    <name evidence="3" type="ORF">PSNMU_V1.4_AUG-EV-PASAV3_0068560</name>
</gene>
<proteinExistence type="predicted"/>
<dbReference type="EMBL" id="CAACVS010000247">
    <property type="protein sequence ID" value="VEU39978.1"/>
    <property type="molecule type" value="Genomic_DNA"/>
</dbReference>
<dbReference type="AlphaFoldDB" id="A0A448ZD70"/>
<evidence type="ECO:0000313" key="3">
    <source>
        <dbReference type="EMBL" id="VEU39978.1"/>
    </source>
</evidence>
<evidence type="ECO:0008006" key="5">
    <source>
        <dbReference type="Google" id="ProtNLM"/>
    </source>
</evidence>
<accession>A0A448ZD70</accession>